<keyword evidence="3" id="KW-0862">Zinc</keyword>
<gene>
    <name evidence="7" type="ORF">LVIROSA_LOCUS36476</name>
</gene>
<evidence type="ECO:0000313" key="8">
    <source>
        <dbReference type="Proteomes" id="UP001157418"/>
    </source>
</evidence>
<keyword evidence="1" id="KW-0479">Metal-binding</keyword>
<evidence type="ECO:0000256" key="3">
    <source>
        <dbReference type="ARBA" id="ARBA00022833"/>
    </source>
</evidence>
<dbReference type="EMBL" id="CAKMRJ010005666">
    <property type="protein sequence ID" value="CAH1451100.1"/>
    <property type="molecule type" value="Genomic_DNA"/>
</dbReference>
<dbReference type="PANTHER" id="PTHR12298">
    <property type="entry name" value="PCDC2 PROGRAMMED CELL DEATH PROTEIN 2 -RELATED"/>
    <property type="match status" value="1"/>
</dbReference>
<dbReference type="AlphaFoldDB" id="A0AAU9PL69"/>
<dbReference type="Pfam" id="PF04194">
    <property type="entry name" value="PDCD2_C"/>
    <property type="match status" value="1"/>
</dbReference>
<dbReference type="PROSITE" id="PS01360">
    <property type="entry name" value="ZF_MYND_1"/>
    <property type="match status" value="1"/>
</dbReference>
<dbReference type="Proteomes" id="UP001157418">
    <property type="component" value="Unassembled WGS sequence"/>
</dbReference>
<reference evidence="7 8" key="1">
    <citation type="submission" date="2022-01" db="EMBL/GenBank/DDBJ databases">
        <authorList>
            <person name="Xiong W."/>
            <person name="Schranz E."/>
        </authorList>
    </citation>
    <scope>NUCLEOTIDE SEQUENCE [LARGE SCALE GENOMIC DNA]</scope>
</reference>
<dbReference type="InterPro" id="IPR007320">
    <property type="entry name" value="PDCD2_C"/>
</dbReference>
<dbReference type="Gene3D" id="6.10.140.2220">
    <property type="match status" value="1"/>
</dbReference>
<keyword evidence="8" id="KW-1185">Reference proteome</keyword>
<name>A0AAU9PL69_9ASTR</name>
<evidence type="ECO:0000256" key="2">
    <source>
        <dbReference type="ARBA" id="ARBA00022771"/>
    </source>
</evidence>
<dbReference type="PANTHER" id="PTHR12298:SF4">
    <property type="entry name" value="PROGRAMMED CELL DEATH PROTEIN 2"/>
    <property type="match status" value="1"/>
</dbReference>
<evidence type="ECO:0000259" key="6">
    <source>
        <dbReference type="PROSITE" id="PS50865"/>
    </source>
</evidence>
<dbReference type="GO" id="GO:0008270">
    <property type="term" value="F:zinc ion binding"/>
    <property type="evidence" value="ECO:0007669"/>
    <property type="project" value="UniProtKB-KW"/>
</dbReference>
<comment type="caution">
    <text evidence="7">The sequence shown here is derived from an EMBL/GenBank/DDBJ whole genome shotgun (WGS) entry which is preliminary data.</text>
</comment>
<feature type="compositionally biased region" description="Polar residues" evidence="5">
    <location>
        <begin position="1"/>
        <end position="19"/>
    </location>
</feature>
<dbReference type="InterPro" id="IPR002893">
    <property type="entry name" value="Znf_MYND"/>
</dbReference>
<organism evidence="7 8">
    <name type="scientific">Lactuca virosa</name>
    <dbReference type="NCBI Taxonomy" id="75947"/>
    <lineage>
        <taxon>Eukaryota</taxon>
        <taxon>Viridiplantae</taxon>
        <taxon>Streptophyta</taxon>
        <taxon>Embryophyta</taxon>
        <taxon>Tracheophyta</taxon>
        <taxon>Spermatophyta</taxon>
        <taxon>Magnoliopsida</taxon>
        <taxon>eudicotyledons</taxon>
        <taxon>Gunneridae</taxon>
        <taxon>Pentapetalae</taxon>
        <taxon>asterids</taxon>
        <taxon>campanulids</taxon>
        <taxon>Asterales</taxon>
        <taxon>Asteraceae</taxon>
        <taxon>Cichorioideae</taxon>
        <taxon>Cichorieae</taxon>
        <taxon>Lactucinae</taxon>
        <taxon>Lactuca</taxon>
    </lineage>
</organism>
<proteinExistence type="predicted"/>
<evidence type="ECO:0000256" key="4">
    <source>
        <dbReference type="PROSITE-ProRule" id="PRU00134"/>
    </source>
</evidence>
<dbReference type="SUPFAM" id="SSF144232">
    <property type="entry name" value="HIT/MYND zinc finger-like"/>
    <property type="match status" value="1"/>
</dbReference>
<feature type="region of interest" description="Disordered" evidence="5">
    <location>
        <begin position="1"/>
        <end position="31"/>
    </location>
</feature>
<dbReference type="GO" id="GO:0005737">
    <property type="term" value="C:cytoplasm"/>
    <property type="evidence" value="ECO:0007669"/>
    <property type="project" value="InterPro"/>
</dbReference>
<protein>
    <recommendedName>
        <fullName evidence="6">MYND-type domain-containing protein</fullName>
    </recommendedName>
</protein>
<dbReference type="Pfam" id="PF01753">
    <property type="entry name" value="zf-MYND"/>
    <property type="match status" value="1"/>
</dbReference>
<dbReference type="PROSITE" id="PS50865">
    <property type="entry name" value="ZF_MYND_2"/>
    <property type="match status" value="1"/>
</dbReference>
<evidence type="ECO:0000256" key="5">
    <source>
        <dbReference type="SAM" id="MobiDB-lite"/>
    </source>
</evidence>
<evidence type="ECO:0000256" key="1">
    <source>
        <dbReference type="ARBA" id="ARBA00022723"/>
    </source>
</evidence>
<accession>A0AAU9PL69</accession>
<sequence>MSRESSNNGNSDSLVQFTSMRIDEDGGDGDVDEEEAPVGLGFVEKPEHEWSLLRHLFPSKAGGTPAWLDPINLPSGKSYLCDICGEPLRFLLQAYAPLTDKESTFHRTLFVFICPSMSCLLQDQHEQWKHHPDKGSRSIKVFRCQLPRNNQFYSSEAPKNNGSDKPLGTSAPLCSWCGIWKGDKICSNCKTARYCSKIHQTIHWSSAHKGQCRSLEGSKDTTPKGDSNVTWPEYEIINEDESEFNTEESTTNEDGNPLITEYDPEFDVKMPELRKALLTTDNEDEGDTKTWESFRKRIARAPDQVLRYSRHVDSKPLWPMLSGQPSRHEIPKCTSCGSDRSFEFQILPQLLYYMDVKNDTNSLDWATIVVYTCEASCDGSLAYQEEFAWVRFSWLFLVMNKEYQLKASQLSFEALQCISHKKQVCDIKS</sequence>
<feature type="domain" description="MYND-type" evidence="6">
    <location>
        <begin position="174"/>
        <end position="212"/>
    </location>
</feature>
<keyword evidence="2 4" id="KW-0863">Zinc-finger</keyword>
<evidence type="ECO:0000313" key="7">
    <source>
        <dbReference type="EMBL" id="CAH1451100.1"/>
    </source>
</evidence>